<dbReference type="PANTHER" id="PTHR11557:SF0">
    <property type="entry name" value="PORPHOBILINOGEN DEAMINASE"/>
    <property type="match status" value="1"/>
</dbReference>
<comment type="similarity">
    <text evidence="3 8">Belongs to the HMBS family.</text>
</comment>
<keyword evidence="12" id="KW-1185">Reference proteome</keyword>
<dbReference type="InterPro" id="IPR022418">
    <property type="entry name" value="Porphobilinogen_deaminase_C"/>
</dbReference>
<dbReference type="PRINTS" id="PR00151">
    <property type="entry name" value="PORPHBDMNASE"/>
</dbReference>
<evidence type="ECO:0000259" key="10">
    <source>
        <dbReference type="Pfam" id="PF03900"/>
    </source>
</evidence>
<dbReference type="SUPFAM" id="SSF53850">
    <property type="entry name" value="Periplasmic binding protein-like II"/>
    <property type="match status" value="1"/>
</dbReference>
<feature type="modified residue" description="S-(dipyrrolylmethanemethyl)cysteine" evidence="8">
    <location>
        <position position="282"/>
    </location>
</feature>
<keyword evidence="5 8" id="KW-0808">Transferase</keyword>
<evidence type="ECO:0000256" key="8">
    <source>
        <dbReference type="HAMAP-Rule" id="MF_00260"/>
    </source>
</evidence>
<comment type="pathway">
    <text evidence="2">Porphyrin-containing compound metabolism; protoporphyrin-IX biosynthesis; coproporphyrinogen-III from 5-aminolevulinate: step 2/4.</text>
</comment>
<accession>A0ABQ0Q3P4</accession>
<dbReference type="PROSITE" id="PS00533">
    <property type="entry name" value="PORPHOBILINOGEN_DEAM"/>
    <property type="match status" value="1"/>
</dbReference>
<dbReference type="Proteomes" id="UP001062776">
    <property type="component" value="Unassembled WGS sequence"/>
</dbReference>
<comment type="cofactor">
    <cofactor evidence="8">
        <name>dipyrromethane</name>
        <dbReference type="ChEBI" id="CHEBI:60342"/>
    </cofactor>
    <text evidence="8">Binds 1 dipyrromethane group covalently.</text>
</comment>
<dbReference type="PIRSF" id="PIRSF001438">
    <property type="entry name" value="4pyrrol_synth_OHMeBilane_synth"/>
    <property type="match status" value="1"/>
</dbReference>
<comment type="subunit">
    <text evidence="4 8">Monomer.</text>
</comment>
<reference evidence="11" key="1">
    <citation type="submission" date="2013-04" db="EMBL/GenBank/DDBJ databases">
        <title>The genome sequencing project of 58 acetic acid bacteria.</title>
        <authorList>
            <person name="Okamoto-Kainuma A."/>
            <person name="Ishikawa M."/>
            <person name="Umino S."/>
            <person name="Koizumi Y."/>
            <person name="Shiwa Y."/>
            <person name="Yoshikawa H."/>
            <person name="Matsutani M."/>
            <person name="Matsushita K."/>
        </authorList>
    </citation>
    <scope>NUCLEOTIDE SEQUENCE</scope>
    <source>
        <strain evidence="11">NRIC 0535</strain>
    </source>
</reference>
<feature type="domain" description="Porphobilinogen deaminase C-terminal" evidence="10">
    <location>
        <begin position="268"/>
        <end position="334"/>
    </location>
</feature>
<dbReference type="EC" id="2.5.1.61" evidence="8"/>
<evidence type="ECO:0000313" key="11">
    <source>
        <dbReference type="EMBL" id="GBQ89891.1"/>
    </source>
</evidence>
<dbReference type="NCBIfam" id="TIGR00212">
    <property type="entry name" value="hemC"/>
    <property type="match status" value="1"/>
</dbReference>
<evidence type="ECO:0000256" key="7">
    <source>
        <dbReference type="ARBA" id="ARBA00048169"/>
    </source>
</evidence>
<comment type="function">
    <text evidence="1 8">Tetrapolymerization of the monopyrrole PBG into the hydroxymethylbilane pre-uroporphyrinogen in several discrete steps.</text>
</comment>
<dbReference type="PANTHER" id="PTHR11557">
    <property type="entry name" value="PORPHOBILINOGEN DEAMINASE"/>
    <property type="match status" value="1"/>
</dbReference>
<feature type="domain" description="Porphobilinogen deaminase N-terminal" evidence="9">
    <location>
        <begin position="35"/>
        <end position="252"/>
    </location>
</feature>
<name>A0ABQ0Q3P4_9PROT</name>
<comment type="caution">
    <text evidence="11">The sequence shown here is derived from an EMBL/GenBank/DDBJ whole genome shotgun (WGS) entry which is preliminary data.</text>
</comment>
<evidence type="ECO:0000256" key="6">
    <source>
        <dbReference type="ARBA" id="ARBA00023244"/>
    </source>
</evidence>
<evidence type="ECO:0000313" key="12">
    <source>
        <dbReference type="Proteomes" id="UP001062776"/>
    </source>
</evidence>
<dbReference type="InterPro" id="IPR022419">
    <property type="entry name" value="Porphobilin_deaminase_cofac_BS"/>
</dbReference>
<evidence type="ECO:0000256" key="1">
    <source>
        <dbReference type="ARBA" id="ARBA00002869"/>
    </source>
</evidence>
<comment type="miscellaneous">
    <text evidence="8">The porphobilinogen subunits are added to the dipyrromethane group.</text>
</comment>
<evidence type="ECO:0000256" key="2">
    <source>
        <dbReference type="ARBA" id="ARBA00004735"/>
    </source>
</evidence>
<dbReference type="InterPro" id="IPR022417">
    <property type="entry name" value="Porphobilin_deaminase_N"/>
</dbReference>
<dbReference type="InterPro" id="IPR036803">
    <property type="entry name" value="Porphobilinogen_deaminase_C_sf"/>
</dbReference>
<evidence type="ECO:0000256" key="3">
    <source>
        <dbReference type="ARBA" id="ARBA00005638"/>
    </source>
</evidence>
<dbReference type="EMBL" id="BAPV01000014">
    <property type="protein sequence ID" value="GBQ89891.1"/>
    <property type="molecule type" value="Genomic_DNA"/>
</dbReference>
<organism evidence="11 12">
    <name type="scientific">Asaia krungthepensis NRIC 0535</name>
    <dbReference type="NCBI Taxonomy" id="1307925"/>
    <lineage>
        <taxon>Bacteria</taxon>
        <taxon>Pseudomonadati</taxon>
        <taxon>Pseudomonadota</taxon>
        <taxon>Alphaproteobacteria</taxon>
        <taxon>Acetobacterales</taxon>
        <taxon>Acetobacteraceae</taxon>
        <taxon>Asaia</taxon>
    </lineage>
</organism>
<dbReference type="HAMAP" id="MF_00260">
    <property type="entry name" value="Porphobil_deam"/>
    <property type="match status" value="1"/>
</dbReference>
<evidence type="ECO:0000256" key="5">
    <source>
        <dbReference type="ARBA" id="ARBA00022679"/>
    </source>
</evidence>
<dbReference type="Pfam" id="PF03900">
    <property type="entry name" value="Porphobil_deamC"/>
    <property type="match status" value="1"/>
</dbReference>
<gene>
    <name evidence="8" type="primary">hemC</name>
    <name evidence="11" type="ORF">AA0535_1913</name>
</gene>
<comment type="catalytic activity">
    <reaction evidence="7 8">
        <text>4 porphobilinogen + H2O = hydroxymethylbilane + 4 NH4(+)</text>
        <dbReference type="Rhea" id="RHEA:13185"/>
        <dbReference type="ChEBI" id="CHEBI:15377"/>
        <dbReference type="ChEBI" id="CHEBI:28938"/>
        <dbReference type="ChEBI" id="CHEBI:57845"/>
        <dbReference type="ChEBI" id="CHEBI:58126"/>
        <dbReference type="EC" id="2.5.1.61"/>
    </reaction>
</comment>
<dbReference type="Gene3D" id="3.30.160.40">
    <property type="entry name" value="Porphobilinogen deaminase, C-terminal domain"/>
    <property type="match status" value="1"/>
</dbReference>
<protein>
    <recommendedName>
        <fullName evidence="8">Porphobilinogen deaminase</fullName>
        <shortName evidence="8">PBG</shortName>
        <ecNumber evidence="8">2.5.1.61</ecNumber>
    </recommendedName>
    <alternativeName>
        <fullName evidence="8">Hydroxymethylbilane synthase</fullName>
        <shortName evidence="8">HMBS</shortName>
    </alternativeName>
    <alternativeName>
        <fullName evidence="8">Pre-uroporphyrinogen synthase</fullName>
    </alternativeName>
</protein>
<sequence length="352" mass="38020">MFMTISPARPLTLDPHSAATLPAALLTHPVFGRDLRVGTRGSPLALVQTRSFMAQLGEAYPFLEIFGSIKAQEISTRGDRDQSRRLAEIGGKGLFSKEIHEALRAGRIDFAVHSLKDLETFLPDDLMLGCTLRREDPRDALVLRDRGALRPGNDPLSALRKGAIIGCASIRRQAQLLARRPDLRFCLIRGNVQTRLNKLEAGECDATFLALAGLNRLGLGDRADVVFEPEAMLPACGQGIIGITLRRADDGLRALLPALEDRATRHAAMAERALLEGLDGSCRTPIGGYAAITGGRLTLHGLIASEDGSFVLRRSLSGAPEEGAALGAELATQLRRDTPRAVFERLIGQPGW</sequence>
<evidence type="ECO:0000259" key="9">
    <source>
        <dbReference type="Pfam" id="PF01379"/>
    </source>
</evidence>
<evidence type="ECO:0000256" key="4">
    <source>
        <dbReference type="ARBA" id="ARBA00011245"/>
    </source>
</evidence>
<dbReference type="SUPFAM" id="SSF54782">
    <property type="entry name" value="Porphobilinogen deaminase (hydroxymethylbilane synthase), C-terminal domain"/>
    <property type="match status" value="1"/>
</dbReference>
<dbReference type="Pfam" id="PF01379">
    <property type="entry name" value="Porphobil_deam"/>
    <property type="match status" value="1"/>
</dbReference>
<dbReference type="Gene3D" id="3.40.190.10">
    <property type="entry name" value="Periplasmic binding protein-like II"/>
    <property type="match status" value="2"/>
</dbReference>
<dbReference type="InterPro" id="IPR000860">
    <property type="entry name" value="HemC"/>
</dbReference>
<keyword evidence="6 8" id="KW-0627">Porphyrin biosynthesis</keyword>
<proteinExistence type="inferred from homology"/>